<dbReference type="SUPFAM" id="SSF47384">
    <property type="entry name" value="Homodimeric domain of signal transducing histidine kinase"/>
    <property type="match status" value="1"/>
</dbReference>
<feature type="transmembrane region" description="Helical" evidence="9">
    <location>
        <begin position="177"/>
        <end position="196"/>
    </location>
</feature>
<dbReference type="PRINTS" id="PR00344">
    <property type="entry name" value="BCTRLSENSOR"/>
</dbReference>
<dbReference type="Pfam" id="PF02518">
    <property type="entry name" value="HATPase_c"/>
    <property type="match status" value="1"/>
</dbReference>
<evidence type="ECO:0000313" key="11">
    <source>
        <dbReference type="EMBL" id="MFC0685047.1"/>
    </source>
</evidence>
<dbReference type="RefSeq" id="WP_267221482.1">
    <property type="nucleotide sequence ID" value="NZ_JAPCWC010000010.1"/>
</dbReference>
<dbReference type="EC" id="2.7.13.3" evidence="2"/>
<evidence type="ECO:0000256" key="7">
    <source>
        <dbReference type="ARBA" id="ARBA00022840"/>
    </source>
</evidence>
<comment type="caution">
    <text evidence="11">The sequence shown here is derived from an EMBL/GenBank/DDBJ whole genome shotgun (WGS) entry which is preliminary data.</text>
</comment>
<dbReference type="InterPro" id="IPR005467">
    <property type="entry name" value="His_kinase_dom"/>
</dbReference>
<feature type="domain" description="Histidine kinase" evidence="10">
    <location>
        <begin position="406"/>
        <end position="586"/>
    </location>
</feature>
<dbReference type="InterPro" id="IPR036097">
    <property type="entry name" value="HisK_dim/P_sf"/>
</dbReference>
<evidence type="ECO:0000256" key="6">
    <source>
        <dbReference type="ARBA" id="ARBA00022777"/>
    </source>
</evidence>
<sequence length="586" mass="61056">MDTALGILAYVGALALTALASLLLAVFVALRARMLPGGRLLVVFLCGVALWSIAQAAPALLGPASGTFSTVCVALSPLPAAAFVHLVFAYARCAGERPVAIAAYAAALFAVTVGLVFGVGAVVPWRGFPGFFVPSPCGWGVLGAAGLLSLTGHLRLLQTWLGQRRASGEIRRQSEQARAVFVASGLGLVALTGFAFPALGIAIYPFPVLLLPLYSVALVYGIVRHRFMAVDLWARRALVWVLLLAGAGMASALIAALPLALAGRPAGFLATWSALAATLLLGMAVLTPMKRWVDRLVFPGGQVSETDIATWRDQLAEPTDAAGLAAQANTLLRTRLGLPEDGPHLVLAGETVTLSGWDDAPLATRHIAERLAALVGEAARRLTAAQRLVAEEREARLAEIGALAATVAHDLRNPLGIVAMAATAAPADVRGEIAEQVARMNHLITDILDYARAWTVSPRPLDVAMLAGRFGIEAQVPAGMTVTADPMALDRALANLVDNARALGNRVALIAEPGPPATVDICDDGPGIPAEIADSLFRPFVSRRPGGTGLGLAIVRRVMEAHGGTVTLAARPGWSTCLRLTFGNPT</sequence>
<evidence type="ECO:0000256" key="1">
    <source>
        <dbReference type="ARBA" id="ARBA00000085"/>
    </source>
</evidence>
<gene>
    <name evidence="11" type="ORF">ACFFF8_10605</name>
</gene>
<evidence type="ECO:0000256" key="5">
    <source>
        <dbReference type="ARBA" id="ARBA00022741"/>
    </source>
</evidence>
<feature type="transmembrane region" description="Helical" evidence="9">
    <location>
        <begin position="67"/>
        <end position="89"/>
    </location>
</feature>
<proteinExistence type="predicted"/>
<feature type="transmembrane region" description="Helical" evidence="9">
    <location>
        <begin position="101"/>
        <end position="125"/>
    </location>
</feature>
<keyword evidence="3" id="KW-0597">Phosphoprotein</keyword>
<keyword evidence="9" id="KW-1133">Transmembrane helix</keyword>
<feature type="transmembrane region" description="Helical" evidence="9">
    <location>
        <begin position="266"/>
        <end position="286"/>
    </location>
</feature>
<evidence type="ECO:0000256" key="4">
    <source>
        <dbReference type="ARBA" id="ARBA00022679"/>
    </source>
</evidence>
<dbReference type="SMART" id="SM00388">
    <property type="entry name" value="HisKA"/>
    <property type="match status" value="1"/>
</dbReference>
<keyword evidence="6" id="KW-0418">Kinase</keyword>
<evidence type="ECO:0000256" key="3">
    <source>
        <dbReference type="ARBA" id="ARBA00022553"/>
    </source>
</evidence>
<dbReference type="InterPro" id="IPR036890">
    <property type="entry name" value="HATPase_C_sf"/>
</dbReference>
<feature type="transmembrane region" description="Helical" evidence="9">
    <location>
        <begin position="6"/>
        <end position="28"/>
    </location>
</feature>
<dbReference type="EMBL" id="JBHLTM010000036">
    <property type="protein sequence ID" value="MFC0685047.1"/>
    <property type="molecule type" value="Genomic_DNA"/>
</dbReference>
<evidence type="ECO:0000256" key="2">
    <source>
        <dbReference type="ARBA" id="ARBA00012438"/>
    </source>
</evidence>
<dbReference type="InterPro" id="IPR003661">
    <property type="entry name" value="HisK_dim/P_dom"/>
</dbReference>
<comment type="catalytic activity">
    <reaction evidence="1">
        <text>ATP + protein L-histidine = ADP + protein N-phospho-L-histidine.</text>
        <dbReference type="EC" id="2.7.13.3"/>
    </reaction>
</comment>
<dbReference type="InterPro" id="IPR004358">
    <property type="entry name" value="Sig_transdc_His_kin-like_C"/>
</dbReference>
<dbReference type="CDD" id="cd00075">
    <property type="entry name" value="HATPase"/>
    <property type="match status" value="1"/>
</dbReference>
<dbReference type="Gene3D" id="3.30.565.10">
    <property type="entry name" value="Histidine kinase-like ATPase, C-terminal domain"/>
    <property type="match status" value="1"/>
</dbReference>
<dbReference type="PROSITE" id="PS50109">
    <property type="entry name" value="HIS_KIN"/>
    <property type="match status" value="1"/>
</dbReference>
<feature type="transmembrane region" description="Helical" evidence="9">
    <location>
        <begin position="237"/>
        <end position="260"/>
    </location>
</feature>
<keyword evidence="9" id="KW-0472">Membrane</keyword>
<keyword evidence="12" id="KW-1185">Reference proteome</keyword>
<dbReference type="InterPro" id="IPR050351">
    <property type="entry name" value="BphY/WalK/GraS-like"/>
</dbReference>
<dbReference type="CDD" id="cd00082">
    <property type="entry name" value="HisKA"/>
    <property type="match status" value="1"/>
</dbReference>
<name>A0ABV6S8J1_9SPHN</name>
<dbReference type="SUPFAM" id="SSF55874">
    <property type="entry name" value="ATPase domain of HSP90 chaperone/DNA topoisomerase II/histidine kinase"/>
    <property type="match status" value="1"/>
</dbReference>
<protein>
    <recommendedName>
        <fullName evidence="2">histidine kinase</fullName>
        <ecNumber evidence="2">2.7.13.3</ecNumber>
    </recommendedName>
</protein>
<dbReference type="PANTHER" id="PTHR42878">
    <property type="entry name" value="TWO-COMPONENT HISTIDINE KINASE"/>
    <property type="match status" value="1"/>
</dbReference>
<accession>A0ABV6S8J1</accession>
<feature type="transmembrane region" description="Helical" evidence="9">
    <location>
        <begin position="131"/>
        <end position="156"/>
    </location>
</feature>
<keyword evidence="7 11" id="KW-0067">ATP-binding</keyword>
<evidence type="ECO:0000256" key="9">
    <source>
        <dbReference type="SAM" id="Phobius"/>
    </source>
</evidence>
<dbReference type="Proteomes" id="UP001589858">
    <property type="component" value="Unassembled WGS sequence"/>
</dbReference>
<dbReference type="Pfam" id="PF00512">
    <property type="entry name" value="HisKA"/>
    <property type="match status" value="1"/>
</dbReference>
<organism evidence="11 12">
    <name type="scientific">Novosphingobium clariflavum</name>
    <dbReference type="NCBI Taxonomy" id="2029884"/>
    <lineage>
        <taxon>Bacteria</taxon>
        <taxon>Pseudomonadati</taxon>
        <taxon>Pseudomonadota</taxon>
        <taxon>Alphaproteobacteria</taxon>
        <taxon>Sphingomonadales</taxon>
        <taxon>Sphingomonadaceae</taxon>
        <taxon>Novosphingobium</taxon>
    </lineage>
</organism>
<reference evidence="11 12" key="1">
    <citation type="submission" date="2024-09" db="EMBL/GenBank/DDBJ databases">
        <authorList>
            <person name="Sun Q."/>
            <person name="Mori K."/>
        </authorList>
    </citation>
    <scope>NUCLEOTIDE SEQUENCE [LARGE SCALE GENOMIC DNA]</scope>
    <source>
        <strain evidence="11 12">CICC 11035S</strain>
    </source>
</reference>
<feature type="transmembrane region" description="Helical" evidence="9">
    <location>
        <begin position="40"/>
        <end position="61"/>
    </location>
</feature>
<dbReference type="Gene3D" id="1.10.287.130">
    <property type="match status" value="1"/>
</dbReference>
<keyword evidence="8" id="KW-0902">Two-component regulatory system</keyword>
<keyword evidence="9" id="KW-0812">Transmembrane</keyword>
<dbReference type="InterPro" id="IPR003594">
    <property type="entry name" value="HATPase_dom"/>
</dbReference>
<dbReference type="GO" id="GO:0005524">
    <property type="term" value="F:ATP binding"/>
    <property type="evidence" value="ECO:0007669"/>
    <property type="project" value="UniProtKB-KW"/>
</dbReference>
<evidence type="ECO:0000256" key="8">
    <source>
        <dbReference type="ARBA" id="ARBA00023012"/>
    </source>
</evidence>
<keyword evidence="5" id="KW-0547">Nucleotide-binding</keyword>
<dbReference type="PANTHER" id="PTHR42878:SF7">
    <property type="entry name" value="SENSOR HISTIDINE KINASE GLRK"/>
    <property type="match status" value="1"/>
</dbReference>
<evidence type="ECO:0000313" key="12">
    <source>
        <dbReference type="Proteomes" id="UP001589858"/>
    </source>
</evidence>
<evidence type="ECO:0000259" key="10">
    <source>
        <dbReference type="PROSITE" id="PS50109"/>
    </source>
</evidence>
<feature type="transmembrane region" description="Helical" evidence="9">
    <location>
        <begin position="202"/>
        <end position="225"/>
    </location>
</feature>
<dbReference type="SMART" id="SM00387">
    <property type="entry name" value="HATPase_c"/>
    <property type="match status" value="1"/>
</dbReference>
<keyword evidence="4" id="KW-0808">Transferase</keyword>